<gene>
    <name evidence="9" type="ORF">NDU88_007296</name>
</gene>
<dbReference type="EMBL" id="JANPWB010000012">
    <property type="protein sequence ID" value="KAJ1119110.1"/>
    <property type="molecule type" value="Genomic_DNA"/>
</dbReference>
<organism evidence="9 10">
    <name type="scientific">Pleurodeles waltl</name>
    <name type="common">Iberian ribbed newt</name>
    <dbReference type="NCBI Taxonomy" id="8319"/>
    <lineage>
        <taxon>Eukaryota</taxon>
        <taxon>Metazoa</taxon>
        <taxon>Chordata</taxon>
        <taxon>Craniata</taxon>
        <taxon>Vertebrata</taxon>
        <taxon>Euteleostomi</taxon>
        <taxon>Amphibia</taxon>
        <taxon>Batrachia</taxon>
        <taxon>Caudata</taxon>
        <taxon>Salamandroidea</taxon>
        <taxon>Salamandridae</taxon>
        <taxon>Pleurodelinae</taxon>
        <taxon>Pleurodeles</taxon>
    </lineage>
</organism>
<evidence type="ECO:0000256" key="2">
    <source>
        <dbReference type="ARBA" id="ARBA00022695"/>
    </source>
</evidence>
<keyword evidence="5" id="KW-0378">Hydrolase</keyword>
<feature type="region of interest" description="Disordered" evidence="7">
    <location>
        <begin position="245"/>
        <end position="282"/>
    </location>
</feature>
<feature type="compositionally biased region" description="Basic and acidic residues" evidence="7">
    <location>
        <begin position="265"/>
        <end position="282"/>
    </location>
</feature>
<protein>
    <recommendedName>
        <fullName evidence="8">Reverse transcriptase RNase H-like domain-containing protein</fullName>
    </recommendedName>
</protein>
<dbReference type="GO" id="GO:0016787">
    <property type="term" value="F:hydrolase activity"/>
    <property type="evidence" value="ECO:0007669"/>
    <property type="project" value="UniProtKB-KW"/>
</dbReference>
<evidence type="ECO:0000256" key="1">
    <source>
        <dbReference type="ARBA" id="ARBA00022679"/>
    </source>
</evidence>
<keyword evidence="2" id="KW-0548">Nucleotidyltransferase</keyword>
<dbReference type="Proteomes" id="UP001066276">
    <property type="component" value="Chromosome 8"/>
</dbReference>
<feature type="domain" description="Reverse transcriptase RNase H-like" evidence="8">
    <location>
        <begin position="84"/>
        <end position="187"/>
    </location>
</feature>
<proteinExistence type="predicted"/>
<evidence type="ECO:0000256" key="6">
    <source>
        <dbReference type="ARBA" id="ARBA00022918"/>
    </source>
</evidence>
<name>A0AAV7NVW4_PLEWA</name>
<dbReference type="GO" id="GO:0003964">
    <property type="term" value="F:RNA-directed DNA polymerase activity"/>
    <property type="evidence" value="ECO:0007669"/>
    <property type="project" value="UniProtKB-KW"/>
</dbReference>
<evidence type="ECO:0000313" key="9">
    <source>
        <dbReference type="EMBL" id="KAJ1119110.1"/>
    </source>
</evidence>
<keyword evidence="4" id="KW-0255">Endonuclease</keyword>
<sequence>MNKVEAILRINTPTTKKEIRSFLGLVGYYRRFIPHYSTLAAPLTDLLKKGQPKNITSLNPAQDHSYHTLQRCLTTQPVLKCPEFDLPFHLQTDASDVGLGAVLFQKDRDNVSHPVVFISCKLLPREQKYPIIERECLAIKWAIESLQYYLLGRYFLLYTDHAPLTWLSRYKDTNVRILRWFMELQPFSFQVCHLPGDLMGQADYLSWFPGPLGLEQPHSREGRCNQTSVNAGSSTATKAVLTYPRGTRESLGGMTSDAEGVSSTMKRDDGPANRGKRETEET</sequence>
<evidence type="ECO:0000256" key="7">
    <source>
        <dbReference type="SAM" id="MobiDB-lite"/>
    </source>
</evidence>
<evidence type="ECO:0000256" key="5">
    <source>
        <dbReference type="ARBA" id="ARBA00022801"/>
    </source>
</evidence>
<dbReference type="GO" id="GO:0004519">
    <property type="term" value="F:endonuclease activity"/>
    <property type="evidence" value="ECO:0007669"/>
    <property type="project" value="UniProtKB-KW"/>
</dbReference>
<keyword evidence="10" id="KW-1185">Reference proteome</keyword>
<dbReference type="PANTHER" id="PTHR34072:SF52">
    <property type="entry name" value="RIBONUCLEASE H"/>
    <property type="match status" value="1"/>
</dbReference>
<dbReference type="CDD" id="cd09274">
    <property type="entry name" value="RNase_HI_RT_Ty3"/>
    <property type="match status" value="1"/>
</dbReference>
<evidence type="ECO:0000256" key="3">
    <source>
        <dbReference type="ARBA" id="ARBA00022722"/>
    </source>
</evidence>
<dbReference type="InterPro" id="IPR041373">
    <property type="entry name" value="RT_RNaseH"/>
</dbReference>
<dbReference type="InterPro" id="IPR043128">
    <property type="entry name" value="Rev_trsase/Diguanyl_cyclase"/>
</dbReference>
<dbReference type="SUPFAM" id="SSF56672">
    <property type="entry name" value="DNA/RNA polymerases"/>
    <property type="match status" value="1"/>
</dbReference>
<dbReference type="Pfam" id="PF17917">
    <property type="entry name" value="RT_RNaseH"/>
    <property type="match status" value="1"/>
</dbReference>
<evidence type="ECO:0000256" key="4">
    <source>
        <dbReference type="ARBA" id="ARBA00022759"/>
    </source>
</evidence>
<keyword evidence="6" id="KW-0695">RNA-directed DNA polymerase</keyword>
<dbReference type="AlphaFoldDB" id="A0AAV7NVW4"/>
<accession>A0AAV7NVW4</accession>
<comment type="caution">
    <text evidence="9">The sequence shown here is derived from an EMBL/GenBank/DDBJ whole genome shotgun (WGS) entry which is preliminary data.</text>
</comment>
<keyword evidence="1" id="KW-0808">Transferase</keyword>
<dbReference type="PANTHER" id="PTHR34072">
    <property type="entry name" value="ENZYMATIC POLYPROTEIN-RELATED"/>
    <property type="match status" value="1"/>
</dbReference>
<evidence type="ECO:0000259" key="8">
    <source>
        <dbReference type="Pfam" id="PF17917"/>
    </source>
</evidence>
<reference evidence="9" key="1">
    <citation type="journal article" date="2022" name="bioRxiv">
        <title>Sequencing and chromosome-scale assembly of the giantPleurodeles waltlgenome.</title>
        <authorList>
            <person name="Brown T."/>
            <person name="Elewa A."/>
            <person name="Iarovenko S."/>
            <person name="Subramanian E."/>
            <person name="Araus A.J."/>
            <person name="Petzold A."/>
            <person name="Susuki M."/>
            <person name="Suzuki K.-i.T."/>
            <person name="Hayashi T."/>
            <person name="Toyoda A."/>
            <person name="Oliveira C."/>
            <person name="Osipova E."/>
            <person name="Leigh N.D."/>
            <person name="Simon A."/>
            <person name="Yun M.H."/>
        </authorList>
    </citation>
    <scope>NUCLEOTIDE SEQUENCE</scope>
    <source>
        <strain evidence="9">20211129_DDA</strain>
        <tissue evidence="9">Liver</tissue>
    </source>
</reference>
<keyword evidence="3" id="KW-0540">Nuclease</keyword>
<dbReference type="InterPro" id="IPR043502">
    <property type="entry name" value="DNA/RNA_pol_sf"/>
</dbReference>
<evidence type="ECO:0000313" key="10">
    <source>
        <dbReference type="Proteomes" id="UP001066276"/>
    </source>
</evidence>
<dbReference type="Gene3D" id="3.30.70.270">
    <property type="match status" value="1"/>
</dbReference>
<dbReference type="FunFam" id="3.30.70.270:FF:000020">
    <property type="entry name" value="Transposon Tf2-6 polyprotein-like Protein"/>
    <property type="match status" value="1"/>
</dbReference>